<feature type="transmembrane region" description="Helical" evidence="5">
    <location>
        <begin position="446"/>
        <end position="467"/>
    </location>
</feature>
<evidence type="ECO:0000256" key="5">
    <source>
        <dbReference type="SAM" id="Phobius"/>
    </source>
</evidence>
<evidence type="ECO:0000256" key="2">
    <source>
        <dbReference type="ARBA" id="ARBA00022692"/>
    </source>
</evidence>
<keyword evidence="3 5" id="KW-1133">Transmembrane helix</keyword>
<feature type="transmembrane region" description="Helical" evidence="5">
    <location>
        <begin position="507"/>
        <end position="526"/>
    </location>
</feature>
<dbReference type="PANTHER" id="PTHR23502">
    <property type="entry name" value="MAJOR FACILITATOR SUPERFAMILY"/>
    <property type="match status" value="1"/>
</dbReference>
<dbReference type="PANTHER" id="PTHR23502:SF29">
    <property type="entry name" value="TRANSPORTER, PUTATIVE (AFU_ORTHOLOGUE AFUA_6G06680)-RELATED"/>
    <property type="match status" value="1"/>
</dbReference>
<dbReference type="GO" id="GO:0022857">
    <property type="term" value="F:transmembrane transporter activity"/>
    <property type="evidence" value="ECO:0007669"/>
    <property type="project" value="InterPro"/>
</dbReference>
<comment type="subcellular location">
    <subcellularLocation>
        <location evidence="1">Membrane</location>
        <topology evidence="1">Multi-pass membrane protein</topology>
    </subcellularLocation>
</comment>
<feature type="transmembrane region" description="Helical" evidence="5">
    <location>
        <begin position="139"/>
        <end position="155"/>
    </location>
</feature>
<dbReference type="GO" id="GO:0005886">
    <property type="term" value="C:plasma membrane"/>
    <property type="evidence" value="ECO:0007669"/>
    <property type="project" value="TreeGrafter"/>
</dbReference>
<protein>
    <submittedName>
        <fullName evidence="6">MFS transporter-like protein</fullName>
    </submittedName>
</protein>
<feature type="transmembrane region" description="Helical" evidence="5">
    <location>
        <begin position="71"/>
        <end position="91"/>
    </location>
</feature>
<sequence>MGLWVLADRHMEFVPGTTRYFDDLERPQVAAAQQHIGLKCDTYGKLPIILIPQPSDDPNDPLNWPLWKRDIITAVLSLTSVFATSLGPILAANTLTLSFYFEIIFTETALLTGYFLLGVGVAGIFLVPTARVWGKRHQFLLGTVILIVTSIWGGFVGEPVTGTGQRYTSLLWARIFQGVGTAPFEALINAAIGDLYFVHERGKRMALTNLAVFGGAFFTPILVGKITHTIGWPWSFYFVSIFCAVCLPLLFFFCPETAYLRSAYLNTDLVSSDDFRSQENIGGSHELQSNAGASISVSLDGAEYINGHANKKPGTAPWHPAAQDTGANIPKQSWAQSLRIFNGRKSNESYWKLLLRPFSLFAHPAILWACLIQGTMIGWTVFIGVVLGAIFLGPPLFWDEVNTGYAYTGAFVGSVMGFLLAGGLADWSAKFMTRKNGGIYEPEFRIILVIPQMIFGVTGLFGFGITASRLVDFHWSVPIAFFGMQVGAMVIGAVAASLYIVDAHRDIAVEAFTCILIFKNFFSFGLTFKAYDWIVKKGIYTTFMAISSVQIVICLLSIPMYIFGKRNRSFFHRHDILKICGLR</sequence>
<evidence type="ECO:0000256" key="3">
    <source>
        <dbReference type="ARBA" id="ARBA00022989"/>
    </source>
</evidence>
<evidence type="ECO:0000313" key="7">
    <source>
        <dbReference type="Proteomes" id="UP000887226"/>
    </source>
</evidence>
<evidence type="ECO:0000313" key="6">
    <source>
        <dbReference type="EMBL" id="KAG9242382.1"/>
    </source>
</evidence>
<feature type="transmembrane region" description="Helical" evidence="5">
    <location>
        <begin position="538"/>
        <end position="563"/>
    </location>
</feature>
<comment type="caution">
    <text evidence="6">The sequence shown here is derived from an EMBL/GenBank/DDBJ whole genome shotgun (WGS) entry which is preliminary data.</text>
</comment>
<feature type="transmembrane region" description="Helical" evidence="5">
    <location>
        <begin position="365"/>
        <end position="392"/>
    </location>
</feature>
<dbReference type="Pfam" id="PF07690">
    <property type="entry name" value="MFS_1"/>
    <property type="match status" value="1"/>
</dbReference>
<reference evidence="6" key="1">
    <citation type="journal article" date="2021" name="IMA Fungus">
        <title>Genomic characterization of three marine fungi, including Emericellopsis atlantica sp. nov. with signatures of a generalist lifestyle and marine biomass degradation.</title>
        <authorList>
            <person name="Hagestad O.C."/>
            <person name="Hou L."/>
            <person name="Andersen J.H."/>
            <person name="Hansen E.H."/>
            <person name="Altermark B."/>
            <person name="Li C."/>
            <person name="Kuhnert E."/>
            <person name="Cox R.J."/>
            <person name="Crous P.W."/>
            <person name="Spatafora J.W."/>
            <person name="Lail K."/>
            <person name="Amirebrahimi M."/>
            <person name="Lipzen A."/>
            <person name="Pangilinan J."/>
            <person name="Andreopoulos W."/>
            <person name="Hayes R.D."/>
            <person name="Ng V."/>
            <person name="Grigoriev I.V."/>
            <person name="Jackson S.A."/>
            <person name="Sutton T.D.S."/>
            <person name="Dobson A.D.W."/>
            <person name="Rama T."/>
        </authorList>
    </citation>
    <scope>NUCLEOTIDE SEQUENCE</scope>
    <source>
        <strain evidence="6">TRa3180A</strain>
    </source>
</reference>
<organism evidence="6 7">
    <name type="scientific">Calycina marina</name>
    <dbReference type="NCBI Taxonomy" id="1763456"/>
    <lineage>
        <taxon>Eukaryota</taxon>
        <taxon>Fungi</taxon>
        <taxon>Dikarya</taxon>
        <taxon>Ascomycota</taxon>
        <taxon>Pezizomycotina</taxon>
        <taxon>Leotiomycetes</taxon>
        <taxon>Helotiales</taxon>
        <taxon>Pezizellaceae</taxon>
        <taxon>Calycina</taxon>
    </lineage>
</organism>
<evidence type="ECO:0000256" key="1">
    <source>
        <dbReference type="ARBA" id="ARBA00004141"/>
    </source>
</evidence>
<feature type="transmembrane region" description="Helical" evidence="5">
    <location>
        <begin position="103"/>
        <end position="127"/>
    </location>
</feature>
<dbReference type="OrthoDB" id="2585655at2759"/>
<evidence type="ECO:0000256" key="4">
    <source>
        <dbReference type="ARBA" id="ARBA00023136"/>
    </source>
</evidence>
<dbReference type="AlphaFoldDB" id="A0A9P8CD50"/>
<keyword evidence="2 5" id="KW-0812">Transmembrane</keyword>
<feature type="transmembrane region" description="Helical" evidence="5">
    <location>
        <begin position="210"/>
        <end position="228"/>
    </location>
</feature>
<dbReference type="EMBL" id="MU254079">
    <property type="protein sequence ID" value="KAG9242382.1"/>
    <property type="molecule type" value="Genomic_DNA"/>
</dbReference>
<dbReference type="Proteomes" id="UP000887226">
    <property type="component" value="Unassembled WGS sequence"/>
</dbReference>
<feature type="transmembrane region" description="Helical" evidence="5">
    <location>
        <begin position="479"/>
        <end position="500"/>
    </location>
</feature>
<dbReference type="InterPro" id="IPR011701">
    <property type="entry name" value="MFS"/>
</dbReference>
<feature type="transmembrane region" description="Helical" evidence="5">
    <location>
        <begin position="404"/>
        <end position="425"/>
    </location>
</feature>
<dbReference type="SUPFAM" id="SSF103473">
    <property type="entry name" value="MFS general substrate transporter"/>
    <property type="match status" value="1"/>
</dbReference>
<gene>
    <name evidence="6" type="ORF">BJ878DRAFT_175439</name>
</gene>
<feature type="transmembrane region" description="Helical" evidence="5">
    <location>
        <begin position="234"/>
        <end position="254"/>
    </location>
</feature>
<keyword evidence="4 5" id="KW-0472">Membrane</keyword>
<proteinExistence type="predicted"/>
<dbReference type="InterPro" id="IPR036259">
    <property type="entry name" value="MFS_trans_sf"/>
</dbReference>
<accession>A0A9P8CD50</accession>
<feature type="transmembrane region" description="Helical" evidence="5">
    <location>
        <begin position="175"/>
        <end position="198"/>
    </location>
</feature>
<name>A0A9P8CD50_9HELO</name>
<keyword evidence="7" id="KW-1185">Reference proteome</keyword>
<dbReference type="Gene3D" id="1.20.1250.20">
    <property type="entry name" value="MFS general substrate transporter like domains"/>
    <property type="match status" value="1"/>
</dbReference>